<dbReference type="Proteomes" id="UP000196118">
    <property type="component" value="Chromosome"/>
</dbReference>
<dbReference type="InterPro" id="IPR036390">
    <property type="entry name" value="WH_DNA-bd_sf"/>
</dbReference>
<dbReference type="PANTHER" id="PTHR33169">
    <property type="entry name" value="PADR-FAMILY TRANSCRIPTIONAL REGULATOR"/>
    <property type="match status" value="1"/>
</dbReference>
<protein>
    <recommendedName>
        <fullName evidence="1">Transcription regulator PadR N-terminal domain-containing protein</fullName>
    </recommendedName>
</protein>
<name>A0A1Y0VSD3_PEDPE</name>
<organism evidence="2 3">
    <name type="scientific">Pediococcus pentosaceus</name>
    <dbReference type="NCBI Taxonomy" id="1255"/>
    <lineage>
        <taxon>Bacteria</taxon>
        <taxon>Bacillati</taxon>
        <taxon>Bacillota</taxon>
        <taxon>Bacilli</taxon>
        <taxon>Lactobacillales</taxon>
        <taxon>Lactobacillaceae</taxon>
        <taxon>Pediococcus</taxon>
    </lineage>
</organism>
<dbReference type="AlphaFoldDB" id="A0A1Y0VSD3"/>
<feature type="domain" description="Transcription regulator PadR N-terminal" evidence="1">
    <location>
        <begin position="14"/>
        <end position="83"/>
    </location>
</feature>
<dbReference type="PANTHER" id="PTHR33169:SF24">
    <property type="entry name" value="TRANSCRIPTIONAL REGULATOR, PADR FAMILY"/>
    <property type="match status" value="1"/>
</dbReference>
<dbReference type="InterPro" id="IPR036388">
    <property type="entry name" value="WH-like_DNA-bd_sf"/>
</dbReference>
<proteinExistence type="predicted"/>
<accession>A0A1Y0VSD3</accession>
<gene>
    <name evidence="2" type="ORF">S100892_00173</name>
</gene>
<evidence type="ECO:0000313" key="3">
    <source>
        <dbReference type="Proteomes" id="UP000196118"/>
    </source>
</evidence>
<evidence type="ECO:0000313" key="2">
    <source>
        <dbReference type="EMBL" id="ARW18779.1"/>
    </source>
</evidence>
<sequence length="106" mass="12376">MAIQIPTELLDGSVLGILNHGDYYGYALTQKVQVDFPISESTMYPVLRRLKKNNYLTTYDEPYQGRNRRYYKITQAGKVRLAEIQAEWITFKNRIDKLVSRGDLNE</sequence>
<dbReference type="SUPFAM" id="SSF46785">
    <property type="entry name" value="Winged helix' DNA-binding domain"/>
    <property type="match status" value="1"/>
</dbReference>
<dbReference type="InterPro" id="IPR005149">
    <property type="entry name" value="Tscrpt_reg_PadR_N"/>
</dbReference>
<dbReference type="Pfam" id="PF03551">
    <property type="entry name" value="PadR"/>
    <property type="match status" value="1"/>
</dbReference>
<evidence type="ECO:0000259" key="1">
    <source>
        <dbReference type="Pfam" id="PF03551"/>
    </source>
</evidence>
<dbReference type="InterPro" id="IPR052509">
    <property type="entry name" value="Metal_resp_DNA-bind_regulator"/>
</dbReference>
<dbReference type="EMBL" id="CP021474">
    <property type="protein sequence ID" value="ARW18779.1"/>
    <property type="molecule type" value="Genomic_DNA"/>
</dbReference>
<reference evidence="2 3" key="1">
    <citation type="submission" date="2017-05" db="EMBL/GenBank/DDBJ databases">
        <title>Genome sequence of Pediococcus pentosaceus strain SRCM100892.</title>
        <authorList>
            <person name="Cho S.H."/>
        </authorList>
    </citation>
    <scope>NUCLEOTIDE SEQUENCE [LARGE SCALE GENOMIC DNA]</scope>
    <source>
        <strain evidence="2 3">SRCM100892</strain>
    </source>
</reference>
<dbReference type="Gene3D" id="1.10.10.10">
    <property type="entry name" value="Winged helix-like DNA-binding domain superfamily/Winged helix DNA-binding domain"/>
    <property type="match status" value="1"/>
</dbReference>